<evidence type="ECO:0000256" key="2">
    <source>
        <dbReference type="SAM" id="MobiDB-lite"/>
    </source>
</evidence>
<dbReference type="PANTHER" id="PTHR41805">
    <property type="entry name" value="EXPRESSED PROTEIN"/>
    <property type="match status" value="1"/>
</dbReference>
<dbReference type="AlphaFoldDB" id="A0AA40CL65"/>
<evidence type="ECO:0008006" key="5">
    <source>
        <dbReference type="Google" id="ProtNLM"/>
    </source>
</evidence>
<dbReference type="PANTHER" id="PTHR41805:SF1">
    <property type="entry name" value="RRNA-PROCESSING PROTEIN FYV7"/>
    <property type="match status" value="1"/>
</dbReference>
<feature type="compositionally biased region" description="Low complexity" evidence="2">
    <location>
        <begin position="87"/>
        <end position="98"/>
    </location>
</feature>
<proteinExistence type="predicted"/>
<organism evidence="3 4">
    <name type="scientific">Cercophora newfieldiana</name>
    <dbReference type="NCBI Taxonomy" id="92897"/>
    <lineage>
        <taxon>Eukaryota</taxon>
        <taxon>Fungi</taxon>
        <taxon>Dikarya</taxon>
        <taxon>Ascomycota</taxon>
        <taxon>Pezizomycotina</taxon>
        <taxon>Sordariomycetes</taxon>
        <taxon>Sordariomycetidae</taxon>
        <taxon>Sordariales</taxon>
        <taxon>Lasiosphaeriaceae</taxon>
        <taxon>Cercophora</taxon>
    </lineage>
</organism>
<accession>A0AA40CL65</accession>
<protein>
    <recommendedName>
        <fullName evidence="5">rRNA-processing protein FYV7</fullName>
    </recommendedName>
</protein>
<feature type="region of interest" description="Disordered" evidence="2">
    <location>
        <begin position="64"/>
        <end position="144"/>
    </location>
</feature>
<feature type="region of interest" description="Disordered" evidence="2">
    <location>
        <begin position="185"/>
        <end position="205"/>
    </location>
</feature>
<gene>
    <name evidence="3" type="ORF">B0T16DRAFT_431277</name>
</gene>
<comment type="caution">
    <text evidence="3">The sequence shown here is derived from an EMBL/GenBank/DDBJ whole genome shotgun (WGS) entry which is preliminary data.</text>
</comment>
<evidence type="ECO:0000256" key="1">
    <source>
        <dbReference type="SAM" id="Coils"/>
    </source>
</evidence>
<evidence type="ECO:0000313" key="4">
    <source>
        <dbReference type="Proteomes" id="UP001174936"/>
    </source>
</evidence>
<keyword evidence="1" id="KW-0175">Coiled coil</keyword>
<sequence>MAPKRPQDDNADTSNPHKKKPRTGFRVGPDNLPDGAWKRKVTKIKKNLIVKAKVKKQYAKVKAELALQNPTPLPIPADELESTTAQNINPPETTTTKPNPNPPAAIHPARQALLDSEEQPEPEPQPSPRPPRERKPRPKKPDYFAKQLAAAEAAKAAAEARAAEIARRHAEREKAIADRERFRKQMAKAKTPGRDGKRKLGRESGLLLDKVKRIVGEGR</sequence>
<dbReference type="EMBL" id="JAULSV010000006">
    <property type="protein sequence ID" value="KAK0641528.1"/>
    <property type="molecule type" value="Genomic_DNA"/>
</dbReference>
<dbReference type="Proteomes" id="UP001174936">
    <property type="component" value="Unassembled WGS sequence"/>
</dbReference>
<keyword evidence="4" id="KW-1185">Reference proteome</keyword>
<feature type="coiled-coil region" evidence="1">
    <location>
        <begin position="148"/>
        <end position="180"/>
    </location>
</feature>
<feature type="region of interest" description="Disordered" evidence="2">
    <location>
        <begin position="1"/>
        <end position="38"/>
    </location>
</feature>
<name>A0AA40CL65_9PEZI</name>
<evidence type="ECO:0000313" key="3">
    <source>
        <dbReference type="EMBL" id="KAK0641528.1"/>
    </source>
</evidence>
<reference evidence="3" key="1">
    <citation type="submission" date="2023-06" db="EMBL/GenBank/DDBJ databases">
        <title>Genome-scale phylogeny and comparative genomics of the fungal order Sordariales.</title>
        <authorList>
            <consortium name="Lawrence Berkeley National Laboratory"/>
            <person name="Hensen N."/>
            <person name="Bonometti L."/>
            <person name="Westerberg I."/>
            <person name="Brannstrom I.O."/>
            <person name="Guillou S."/>
            <person name="Cros-Aarteil S."/>
            <person name="Calhoun S."/>
            <person name="Haridas S."/>
            <person name="Kuo A."/>
            <person name="Mondo S."/>
            <person name="Pangilinan J."/>
            <person name="Riley R."/>
            <person name="Labutti K."/>
            <person name="Andreopoulos B."/>
            <person name="Lipzen A."/>
            <person name="Chen C."/>
            <person name="Yanf M."/>
            <person name="Daum C."/>
            <person name="Ng V."/>
            <person name="Clum A."/>
            <person name="Steindorff A."/>
            <person name="Ohm R."/>
            <person name="Martin F."/>
            <person name="Silar P."/>
            <person name="Natvig D."/>
            <person name="Lalanne C."/>
            <person name="Gautier V."/>
            <person name="Ament-Velasquez S.L."/>
            <person name="Kruys A."/>
            <person name="Hutchinson M.I."/>
            <person name="Powell A.J."/>
            <person name="Barry K."/>
            <person name="Miller A.N."/>
            <person name="Grigoriev I.V."/>
            <person name="Debuchy R."/>
            <person name="Gladieux P."/>
            <person name="Thoren M.H."/>
            <person name="Johannesson H."/>
        </authorList>
    </citation>
    <scope>NUCLEOTIDE SEQUENCE</scope>
    <source>
        <strain evidence="3">SMH2532-1</strain>
    </source>
</reference>